<protein>
    <recommendedName>
        <fullName evidence="5">Pentacotripeptide-repeat region of PRORP domain-containing protein</fullName>
    </recommendedName>
</protein>
<dbReference type="Gene3D" id="1.25.40.10">
    <property type="entry name" value="Tetratricopeptide repeat domain"/>
    <property type="match status" value="2"/>
</dbReference>
<gene>
    <name evidence="3" type="ORF">H2201_004812</name>
</gene>
<reference evidence="3" key="1">
    <citation type="submission" date="2022-10" db="EMBL/GenBank/DDBJ databases">
        <title>Culturing micro-colonial fungi from biological soil crusts in the Mojave desert and describing Neophaeococcomyces mojavensis, and introducing the new genera and species Taxawa tesnikishii.</title>
        <authorList>
            <person name="Kurbessoian T."/>
            <person name="Stajich J.E."/>
        </authorList>
    </citation>
    <scope>NUCLEOTIDE SEQUENCE</scope>
    <source>
        <strain evidence="3">TK_1</strain>
    </source>
</reference>
<evidence type="ECO:0000256" key="2">
    <source>
        <dbReference type="SAM" id="MobiDB-lite"/>
    </source>
</evidence>
<proteinExistence type="predicted"/>
<accession>A0ABQ9NVV4</accession>
<dbReference type="PANTHER" id="PTHR47939">
    <property type="entry name" value="MEMBRANE-ASSOCIATED SALT-INDUCIBLE PROTEIN-LIKE"/>
    <property type="match status" value="1"/>
</dbReference>
<organism evidence="3 4">
    <name type="scientific">Coniosporium apollinis</name>
    <dbReference type="NCBI Taxonomy" id="61459"/>
    <lineage>
        <taxon>Eukaryota</taxon>
        <taxon>Fungi</taxon>
        <taxon>Dikarya</taxon>
        <taxon>Ascomycota</taxon>
        <taxon>Pezizomycotina</taxon>
        <taxon>Dothideomycetes</taxon>
        <taxon>Dothideomycetes incertae sedis</taxon>
        <taxon>Coniosporium</taxon>
    </lineage>
</organism>
<feature type="compositionally biased region" description="Basic and acidic residues" evidence="2">
    <location>
        <begin position="105"/>
        <end position="120"/>
    </location>
</feature>
<dbReference type="Proteomes" id="UP001172684">
    <property type="component" value="Unassembled WGS sequence"/>
</dbReference>
<dbReference type="InterPro" id="IPR002885">
    <property type="entry name" value="PPR_rpt"/>
</dbReference>
<evidence type="ECO:0008006" key="5">
    <source>
        <dbReference type="Google" id="ProtNLM"/>
    </source>
</evidence>
<keyword evidence="1" id="KW-0677">Repeat</keyword>
<dbReference type="InterPro" id="IPR050667">
    <property type="entry name" value="PPR-containing_protein"/>
</dbReference>
<evidence type="ECO:0000313" key="4">
    <source>
        <dbReference type="Proteomes" id="UP001172684"/>
    </source>
</evidence>
<feature type="region of interest" description="Disordered" evidence="2">
    <location>
        <begin position="87"/>
        <end position="120"/>
    </location>
</feature>
<sequence length="558" mass="64035">MENIFINALVRAGTCQRHAKHTTAFRESSLFATTHHKARRRQPIQACETTRGFRDEKGGRHAAQATASAEISQEEFKNLLDYYAPSLSLHEPPPLPKQPEPEPGEPEKPEKPEEPGTKETAEDMVGIGVIEDSTDQNPHKAQPARDEIEREAIDHLCDLLHDDESSHELIYNTYRSLSFPRVSYLTLPTIRRLLHHLAVVEHRNEASMLRYLSIIDDMKAANIPMLRSEWTSAITFAGRCFRKVTSAEVESALYIWREMENEAGVKGRDVTFNVLFDVATKAGKFVLAEMILKEMRARNLHFSRYTRTGLIYYHGLRGDGNGIRNAYKELVESGETVDAVALNCVMASLIRAGEPSAAEQVFFRMKKMYASKTGVKPPPRHWREKRELAKTLTRLTQEMRKDPEARRKLQDEWPIAPDAQTFRILIKHHALTSGNIDRVTELLDEMSLMDIPVDSMAFTLLLSGFQIHGGIRYSSWTRVRLERLWIFLKATLEEDENFRLERSMISRILRAYAKCSSRERTMEIWEEIKSMWTSGPEDVDYVDHDLSRLFPPELAELG</sequence>
<dbReference type="Pfam" id="PF01535">
    <property type="entry name" value="PPR"/>
    <property type="match status" value="2"/>
</dbReference>
<evidence type="ECO:0000313" key="3">
    <source>
        <dbReference type="EMBL" id="KAJ9665151.1"/>
    </source>
</evidence>
<evidence type="ECO:0000256" key="1">
    <source>
        <dbReference type="ARBA" id="ARBA00022737"/>
    </source>
</evidence>
<keyword evidence="4" id="KW-1185">Reference proteome</keyword>
<name>A0ABQ9NVV4_9PEZI</name>
<dbReference type="PANTHER" id="PTHR47939:SF13">
    <property type="entry name" value="OS03G0201400 PROTEIN"/>
    <property type="match status" value="1"/>
</dbReference>
<feature type="region of interest" description="Disordered" evidence="2">
    <location>
        <begin position="51"/>
        <end position="70"/>
    </location>
</feature>
<dbReference type="InterPro" id="IPR011990">
    <property type="entry name" value="TPR-like_helical_dom_sf"/>
</dbReference>
<dbReference type="EMBL" id="JAPDRL010000032">
    <property type="protein sequence ID" value="KAJ9665151.1"/>
    <property type="molecule type" value="Genomic_DNA"/>
</dbReference>
<dbReference type="NCBIfam" id="TIGR00756">
    <property type="entry name" value="PPR"/>
    <property type="match status" value="2"/>
</dbReference>
<comment type="caution">
    <text evidence="3">The sequence shown here is derived from an EMBL/GenBank/DDBJ whole genome shotgun (WGS) entry which is preliminary data.</text>
</comment>